<evidence type="ECO:0000313" key="7">
    <source>
        <dbReference type="EMBL" id="MDG0816316.1"/>
    </source>
</evidence>
<dbReference type="PANTHER" id="PTHR43570:SF16">
    <property type="entry name" value="ALDEHYDE DEHYDROGENASE TYPE III, ISOFORM Q"/>
    <property type="match status" value="1"/>
</dbReference>
<keyword evidence="2 3" id="KW-0560">Oxidoreductase</keyword>
<protein>
    <recommendedName>
        <fullName evidence="3">Aldehyde dehydrogenase</fullName>
    </recommendedName>
</protein>
<keyword evidence="8" id="KW-1185">Reference proteome</keyword>
<dbReference type="PIRSF" id="PIRSF036492">
    <property type="entry name" value="ALDH"/>
    <property type="match status" value="1"/>
</dbReference>
<dbReference type="EMBL" id="JANRMI010000002">
    <property type="protein sequence ID" value="MDG0816316.1"/>
    <property type="molecule type" value="Genomic_DNA"/>
</dbReference>
<feature type="domain" description="Aldehyde dehydrogenase" evidence="6">
    <location>
        <begin position="15"/>
        <end position="432"/>
    </location>
</feature>
<dbReference type="InterPro" id="IPR012394">
    <property type="entry name" value="Aldehyde_DH_NAD(P)"/>
</dbReference>
<dbReference type="PROSITE" id="PS00070">
    <property type="entry name" value="ALDEHYDE_DEHYDR_CYS"/>
    <property type="match status" value="1"/>
</dbReference>
<dbReference type="Proteomes" id="UP001152321">
    <property type="component" value="Unassembled WGS sequence"/>
</dbReference>
<accession>A0ABT6DKE8</accession>
<dbReference type="InterPro" id="IPR015590">
    <property type="entry name" value="Aldehyde_DH_dom"/>
</dbReference>
<comment type="similarity">
    <text evidence="1 3 5">Belongs to the aldehyde dehydrogenase family.</text>
</comment>
<dbReference type="InterPro" id="IPR016160">
    <property type="entry name" value="Ald_DH_CS_CYS"/>
</dbReference>
<gene>
    <name evidence="7" type="ORF">NWE73_08075</name>
</gene>
<dbReference type="Pfam" id="PF00171">
    <property type="entry name" value="Aldedh"/>
    <property type="match status" value="1"/>
</dbReference>
<proteinExistence type="inferred from homology"/>
<evidence type="ECO:0000256" key="5">
    <source>
        <dbReference type="RuleBase" id="RU003345"/>
    </source>
</evidence>
<dbReference type="PANTHER" id="PTHR43570">
    <property type="entry name" value="ALDEHYDE DEHYDROGENASE"/>
    <property type="match status" value="1"/>
</dbReference>
<evidence type="ECO:0000259" key="6">
    <source>
        <dbReference type="Pfam" id="PF00171"/>
    </source>
</evidence>
<evidence type="ECO:0000256" key="1">
    <source>
        <dbReference type="ARBA" id="ARBA00009986"/>
    </source>
</evidence>
<organism evidence="7 8">
    <name type="scientific">Bdellovibrio svalbardensis</name>
    <dbReference type="NCBI Taxonomy" id="2972972"/>
    <lineage>
        <taxon>Bacteria</taxon>
        <taxon>Pseudomonadati</taxon>
        <taxon>Bdellovibrionota</taxon>
        <taxon>Bdellovibrionia</taxon>
        <taxon>Bdellovibrionales</taxon>
        <taxon>Pseudobdellovibrionaceae</taxon>
        <taxon>Bdellovibrio</taxon>
    </lineage>
</organism>
<feature type="active site" evidence="4">
    <location>
        <position position="208"/>
    </location>
</feature>
<dbReference type="InterPro" id="IPR016162">
    <property type="entry name" value="Ald_DH_N"/>
</dbReference>
<dbReference type="InterPro" id="IPR029510">
    <property type="entry name" value="Ald_DH_CS_GLU"/>
</dbReference>
<dbReference type="SUPFAM" id="SSF53720">
    <property type="entry name" value="ALDH-like"/>
    <property type="match status" value="1"/>
</dbReference>
<evidence type="ECO:0000256" key="2">
    <source>
        <dbReference type="ARBA" id="ARBA00023002"/>
    </source>
</evidence>
<reference evidence="7" key="1">
    <citation type="submission" date="2022-08" db="EMBL/GenBank/DDBJ databases">
        <title>Novel Bdellovibrio Species Isolated from Svalbard: Designation Bdellovibrio svalbardensis.</title>
        <authorList>
            <person name="Mitchell R.J."/>
            <person name="Choi S.Y."/>
        </authorList>
    </citation>
    <scope>NUCLEOTIDE SEQUENCE</scope>
    <source>
        <strain evidence="7">PAP01</strain>
    </source>
</reference>
<sequence length="467" mass="52429">MFEQLYLHQKHFSLQLRKDPVEIRLEHLKNLELMIDAHQKDFVEALKNDFAKPEMETLTSEIYPLLIEIRHAQKQLRQWMTAEKVSAPLFLKGTQNFIHYEPRGVCLIIAPWNYPLFLTLGPMISAIAAGNTVVLKPSELASHTSALLARLIKATFAEEHITVVEGGVENTQALLKLPFDHIFFTGSTTVGKIVMEAAAKNLSSVTLELGGKSPTIVDITADLNLAATKIIWAKFLNAGQTCVAPDYLFVQESVYSQFIAALRENLNRIYGKTPEARKANKDFARIISNKHTTRLKEMLEDSLANEGQILYGGDIDVTANFLAPTVIDNVDVHSRLMQEEIFGPILPIMKYKDFSEVIHFINERPKPLALYIYSHSEMNIEQLTRETSSGGLVINDSVIHLANGYLPFGGVGDSGMGNCHGIHGFRTFSHAKGILRQSWGAKLLGMIYPPYTSQKLEIIKNMIRWKL</sequence>
<evidence type="ECO:0000313" key="8">
    <source>
        <dbReference type="Proteomes" id="UP001152321"/>
    </source>
</evidence>
<dbReference type="Gene3D" id="3.40.605.10">
    <property type="entry name" value="Aldehyde Dehydrogenase, Chain A, domain 1"/>
    <property type="match status" value="1"/>
</dbReference>
<dbReference type="Gene3D" id="3.40.309.10">
    <property type="entry name" value="Aldehyde Dehydrogenase, Chain A, domain 2"/>
    <property type="match status" value="1"/>
</dbReference>
<dbReference type="InterPro" id="IPR016163">
    <property type="entry name" value="Ald_DH_C"/>
</dbReference>
<dbReference type="PROSITE" id="PS00687">
    <property type="entry name" value="ALDEHYDE_DEHYDR_GLU"/>
    <property type="match status" value="1"/>
</dbReference>
<name>A0ABT6DKE8_9BACT</name>
<evidence type="ECO:0000256" key="3">
    <source>
        <dbReference type="PIRNR" id="PIRNR036492"/>
    </source>
</evidence>
<dbReference type="InterPro" id="IPR016161">
    <property type="entry name" value="Ald_DH/histidinol_DH"/>
</dbReference>
<comment type="caution">
    <text evidence="7">The sequence shown here is derived from an EMBL/GenBank/DDBJ whole genome shotgun (WGS) entry which is preliminary data.</text>
</comment>
<evidence type="ECO:0000256" key="4">
    <source>
        <dbReference type="PROSITE-ProRule" id="PRU10007"/>
    </source>
</evidence>
<dbReference type="RefSeq" id="WP_277577794.1">
    <property type="nucleotide sequence ID" value="NZ_JANRMI010000002.1"/>
</dbReference>